<feature type="region of interest" description="Disordered" evidence="1">
    <location>
        <begin position="1"/>
        <end position="22"/>
    </location>
</feature>
<dbReference type="Proteomes" id="UP001642540">
    <property type="component" value="Unassembled WGS sequence"/>
</dbReference>
<reference evidence="3 4" key="1">
    <citation type="submission" date="2024-08" db="EMBL/GenBank/DDBJ databases">
        <authorList>
            <person name="Cucini C."/>
            <person name="Frati F."/>
        </authorList>
    </citation>
    <scope>NUCLEOTIDE SEQUENCE [LARGE SCALE GENOMIC DNA]</scope>
</reference>
<dbReference type="Pfam" id="PF22936">
    <property type="entry name" value="Pol_BBD"/>
    <property type="match status" value="1"/>
</dbReference>
<evidence type="ECO:0000256" key="1">
    <source>
        <dbReference type="SAM" id="MobiDB-lite"/>
    </source>
</evidence>
<evidence type="ECO:0000259" key="2">
    <source>
        <dbReference type="Pfam" id="PF22936"/>
    </source>
</evidence>
<name>A0ABP1S0H1_9HEXA</name>
<feature type="domain" description="Retrovirus-related Pol polyprotein from transposon TNT 1-94-like beta-barrel" evidence="2">
    <location>
        <begin position="38"/>
        <end position="119"/>
    </location>
</feature>
<proteinExistence type="predicted"/>
<comment type="caution">
    <text evidence="3">The sequence shown here is derived from an EMBL/GenBank/DDBJ whole genome shotgun (WGS) entry which is preliminary data.</text>
</comment>
<organism evidence="3 4">
    <name type="scientific">Orchesella dallaii</name>
    <dbReference type="NCBI Taxonomy" id="48710"/>
    <lineage>
        <taxon>Eukaryota</taxon>
        <taxon>Metazoa</taxon>
        <taxon>Ecdysozoa</taxon>
        <taxon>Arthropoda</taxon>
        <taxon>Hexapoda</taxon>
        <taxon>Collembola</taxon>
        <taxon>Entomobryomorpha</taxon>
        <taxon>Entomobryoidea</taxon>
        <taxon>Orchesellidae</taxon>
        <taxon>Orchesellinae</taxon>
        <taxon>Orchesella</taxon>
    </lineage>
</organism>
<protein>
    <recommendedName>
        <fullName evidence="2">Retrovirus-related Pol polyprotein from transposon TNT 1-94-like beta-barrel domain-containing protein</fullName>
    </recommendedName>
</protein>
<gene>
    <name evidence="3" type="ORF">ODALV1_LOCUS28180</name>
</gene>
<evidence type="ECO:0000313" key="4">
    <source>
        <dbReference type="Proteomes" id="UP001642540"/>
    </source>
</evidence>
<sequence>METNHGNANGNNRANDADTSEQSATAFIESGRHKNNEWNSDGGASQHITGCDDWVIDVSRFDCPSSNSLLDNSTEAKVIGNVQIEAFIYEWQLSTISKVLYVPVVVNLFSERQLAQKGFKILRYDVRFIYYNKTDSPLLTADMKKTSM</sequence>
<evidence type="ECO:0000313" key="3">
    <source>
        <dbReference type="EMBL" id="CAL8140185.1"/>
    </source>
</evidence>
<feature type="compositionally biased region" description="Low complexity" evidence="1">
    <location>
        <begin position="1"/>
        <end position="14"/>
    </location>
</feature>
<dbReference type="InterPro" id="IPR054722">
    <property type="entry name" value="PolX-like_BBD"/>
</dbReference>
<keyword evidence="4" id="KW-1185">Reference proteome</keyword>
<accession>A0ABP1S0H1</accession>
<dbReference type="EMBL" id="CAXLJM020000133">
    <property type="protein sequence ID" value="CAL8140185.1"/>
    <property type="molecule type" value="Genomic_DNA"/>
</dbReference>